<proteinExistence type="predicted"/>
<gene>
    <name evidence="4" type="ORF">HOP12_15065</name>
</gene>
<feature type="region of interest" description="Disordered" evidence="3">
    <location>
        <begin position="42"/>
        <end position="63"/>
    </location>
</feature>
<dbReference type="AlphaFoldDB" id="A0A849SS29"/>
<dbReference type="InterPro" id="IPR011042">
    <property type="entry name" value="6-blade_b-propeller_TolB-like"/>
</dbReference>
<comment type="caution">
    <text evidence="4">The sequence shown here is derived from an EMBL/GenBank/DDBJ whole genome shotgun (WGS) entry which is preliminary data.</text>
</comment>
<dbReference type="EMBL" id="JABFRW010000196">
    <property type="protein sequence ID" value="NOT35464.1"/>
    <property type="molecule type" value="Genomic_DNA"/>
</dbReference>
<dbReference type="SUPFAM" id="SSF63829">
    <property type="entry name" value="Calcium-dependent phosphotriesterase"/>
    <property type="match status" value="1"/>
</dbReference>
<feature type="repeat" description="NHL" evidence="2">
    <location>
        <begin position="3"/>
        <end position="46"/>
    </location>
</feature>
<dbReference type="Gene3D" id="2.120.10.30">
    <property type="entry name" value="TolB, C-terminal domain"/>
    <property type="match status" value="1"/>
</dbReference>
<evidence type="ECO:0000313" key="4">
    <source>
        <dbReference type="EMBL" id="NOT35464.1"/>
    </source>
</evidence>
<keyword evidence="1" id="KW-0677">Repeat</keyword>
<evidence type="ECO:0000256" key="2">
    <source>
        <dbReference type="PROSITE-ProRule" id="PRU00504"/>
    </source>
</evidence>
<sequence>MFVSKWGSAGSGNGQFNQPHGLATDAAGNVFVADNQNQRMQRFGAPPTETHASSWGQIKSRFR</sequence>
<evidence type="ECO:0000256" key="3">
    <source>
        <dbReference type="SAM" id="MobiDB-lite"/>
    </source>
</evidence>
<dbReference type="Pfam" id="PF01436">
    <property type="entry name" value="NHL"/>
    <property type="match status" value="1"/>
</dbReference>
<evidence type="ECO:0008006" key="6">
    <source>
        <dbReference type="Google" id="ProtNLM"/>
    </source>
</evidence>
<dbReference type="Proteomes" id="UP000580839">
    <property type="component" value="Unassembled WGS sequence"/>
</dbReference>
<dbReference type="InterPro" id="IPR001258">
    <property type="entry name" value="NHL_repeat"/>
</dbReference>
<evidence type="ECO:0000313" key="5">
    <source>
        <dbReference type="Proteomes" id="UP000580839"/>
    </source>
</evidence>
<evidence type="ECO:0000256" key="1">
    <source>
        <dbReference type="ARBA" id="ARBA00022737"/>
    </source>
</evidence>
<accession>A0A849SS29</accession>
<protein>
    <recommendedName>
        <fullName evidence="6">6-bladed beta-propeller</fullName>
    </recommendedName>
</protein>
<name>A0A849SS29_UNCEI</name>
<reference evidence="4 5" key="1">
    <citation type="submission" date="2020-04" db="EMBL/GenBank/DDBJ databases">
        <title>Metagenomic profiling of ammonia- and methane-oxidizing microorganisms in a Dutch drinking water treatment plant.</title>
        <authorList>
            <person name="Poghosyan L."/>
            <person name="Leucker S."/>
        </authorList>
    </citation>
    <scope>NUCLEOTIDE SEQUENCE [LARGE SCALE GENOMIC DNA]</scope>
    <source>
        <strain evidence="4">S-RSF-IL-03</strain>
    </source>
</reference>
<organism evidence="4 5">
    <name type="scientific">Eiseniibacteriota bacterium</name>
    <dbReference type="NCBI Taxonomy" id="2212470"/>
    <lineage>
        <taxon>Bacteria</taxon>
        <taxon>Candidatus Eiseniibacteriota</taxon>
    </lineage>
</organism>
<feature type="region of interest" description="Disordered" evidence="3">
    <location>
        <begin position="1"/>
        <end position="22"/>
    </location>
</feature>
<dbReference type="PROSITE" id="PS51125">
    <property type="entry name" value="NHL"/>
    <property type="match status" value="1"/>
</dbReference>